<dbReference type="AlphaFoldDB" id="A0A3R9QUF5"/>
<dbReference type="EMBL" id="RBVX01000006">
    <property type="protein sequence ID" value="RSL33698.1"/>
    <property type="molecule type" value="Genomic_DNA"/>
</dbReference>
<dbReference type="InterPro" id="IPR035895">
    <property type="entry name" value="HPr-like_sf"/>
</dbReference>
<proteinExistence type="predicted"/>
<sequence>MISFGYIHANNDYLTKQGKGWMKMNDNMETTATIHLEEKSFFDKLMTVAKQANQYESYIVLESNSKTVNGKSILGLSSFLKPSEFITLRAVGTDSKQAVQSIQQLFVTNEQEMG</sequence>
<dbReference type="SUPFAM" id="SSF55594">
    <property type="entry name" value="HPr-like"/>
    <property type="match status" value="1"/>
</dbReference>
<accession>A0A3R9QUF5</accession>
<evidence type="ECO:0000313" key="2">
    <source>
        <dbReference type="EMBL" id="RSL33698.1"/>
    </source>
</evidence>
<dbReference type="InterPro" id="IPR000032">
    <property type="entry name" value="HPr-like"/>
</dbReference>
<reference evidence="2 3" key="1">
    <citation type="submission" date="2018-10" db="EMBL/GenBank/DDBJ databases">
        <title>Draft genome sequence of Bacillus salarius IM0101, isolated from a hypersaline soil in Inner Mongolia, China.</title>
        <authorList>
            <person name="Yamprayoonswat W."/>
            <person name="Boonvisut S."/>
            <person name="Jumpathong W."/>
            <person name="Sittihan S."/>
            <person name="Ruangsuj P."/>
            <person name="Wanthongcharoen S."/>
            <person name="Thongpramul N."/>
            <person name="Pimmason S."/>
            <person name="Yu B."/>
            <person name="Yasawong M."/>
        </authorList>
    </citation>
    <scope>NUCLEOTIDE SEQUENCE [LARGE SCALE GENOMIC DNA]</scope>
    <source>
        <strain evidence="2 3">IM0101</strain>
    </source>
</reference>
<evidence type="ECO:0000313" key="3">
    <source>
        <dbReference type="Proteomes" id="UP000275076"/>
    </source>
</evidence>
<organism evidence="2 3">
    <name type="scientific">Salibacterium salarium</name>
    <dbReference type="NCBI Taxonomy" id="284579"/>
    <lineage>
        <taxon>Bacteria</taxon>
        <taxon>Bacillati</taxon>
        <taxon>Bacillota</taxon>
        <taxon>Bacilli</taxon>
        <taxon>Bacillales</taxon>
        <taxon>Bacillaceae</taxon>
    </lineage>
</organism>
<dbReference type="Gene3D" id="3.30.1340.10">
    <property type="entry name" value="HPr-like"/>
    <property type="match status" value="1"/>
</dbReference>
<protein>
    <submittedName>
        <fullName evidence="2">HPr family phosphocarrier protein</fullName>
    </submittedName>
</protein>
<name>A0A3R9QUF5_9BACI</name>
<gene>
    <name evidence="2" type="ORF">D7Z54_08350</name>
</gene>
<feature type="domain" description="HPr" evidence="1">
    <location>
        <begin position="48"/>
        <end position="106"/>
    </location>
</feature>
<comment type="caution">
    <text evidence="2">The sequence shown here is derived from an EMBL/GenBank/DDBJ whole genome shotgun (WGS) entry which is preliminary data.</text>
</comment>
<evidence type="ECO:0000259" key="1">
    <source>
        <dbReference type="Pfam" id="PF00381"/>
    </source>
</evidence>
<dbReference type="Proteomes" id="UP000275076">
    <property type="component" value="Unassembled WGS sequence"/>
</dbReference>
<dbReference type="Pfam" id="PF00381">
    <property type="entry name" value="PTS-HPr"/>
    <property type="match status" value="1"/>
</dbReference>
<keyword evidence="3" id="KW-1185">Reference proteome</keyword>